<sequence length="363" mass="40361">MLNWRDPWHPRSGGAEVVTHRVLERLCSFGWEIEWFSGGYTGALPREVRDGITHIRRGSGATVHAMAFFHYKKKAAQRFDVVVDQINTVPFFTPLYFGCPVVSFIHQLAREVWFYEAPFPAAIIGYALEPIYLQVYRKTPIITVSNSTRLSLQSLGLRGDIHVIPEAVDDCSESIIPAKNPRQDIVVVCRLNPSKRVDLAIRAASLLRAGGWRGCLHIVGGGNDRYVRSLKYLAEKMLGDQVFFHGKVSNDRRVDLMRESSVLWMASIREGWGLVVTEAACHGTPAVVSDVPGLRDSVKNGLTGRVVTATPTAFATATGEILQKCDYYAANALRDSRQYSWGKTALAFEEVISQYTATTGARV</sequence>
<dbReference type="AlphaFoldDB" id="E6Q530"/>
<name>E6Q530_9ZZZZ</name>
<protein>
    <submittedName>
        <fullName evidence="3">Putative Glycosyltransferase, family 4</fullName>
    </submittedName>
</protein>
<dbReference type="InterPro" id="IPR001296">
    <property type="entry name" value="Glyco_trans_1"/>
</dbReference>
<dbReference type="GO" id="GO:0016757">
    <property type="term" value="F:glycosyltransferase activity"/>
    <property type="evidence" value="ECO:0007669"/>
    <property type="project" value="InterPro"/>
</dbReference>
<dbReference type="SUPFAM" id="SSF53756">
    <property type="entry name" value="UDP-Glycosyltransferase/glycogen phosphorylase"/>
    <property type="match status" value="1"/>
</dbReference>
<dbReference type="PANTHER" id="PTHR12526:SF618">
    <property type="entry name" value="GLYCOSYLTRANSFERASE, FAMILY 4"/>
    <property type="match status" value="1"/>
</dbReference>
<dbReference type="PANTHER" id="PTHR12526">
    <property type="entry name" value="GLYCOSYLTRANSFERASE"/>
    <property type="match status" value="1"/>
</dbReference>
<dbReference type="EMBL" id="CABO01000034">
    <property type="protein sequence ID" value="CBI02291.1"/>
    <property type="molecule type" value="Genomic_DNA"/>
</dbReference>
<organism evidence="3">
    <name type="scientific">mine drainage metagenome</name>
    <dbReference type="NCBI Taxonomy" id="410659"/>
    <lineage>
        <taxon>unclassified sequences</taxon>
        <taxon>metagenomes</taxon>
        <taxon>ecological metagenomes</taxon>
    </lineage>
</organism>
<dbReference type="InterPro" id="IPR028098">
    <property type="entry name" value="Glyco_trans_4-like_N"/>
</dbReference>
<dbReference type="Pfam" id="PF00534">
    <property type="entry name" value="Glycos_transf_1"/>
    <property type="match status" value="1"/>
</dbReference>
<accession>E6Q530</accession>
<keyword evidence="3" id="KW-0808">Transferase</keyword>
<reference evidence="3" key="1">
    <citation type="submission" date="2009-10" db="EMBL/GenBank/DDBJ databases">
        <title>Diversity of trophic interactions inside an arsenic-rich microbial ecosystem.</title>
        <authorList>
            <person name="Bertin P.N."/>
            <person name="Heinrich-Salmeron A."/>
            <person name="Pelletier E."/>
            <person name="Goulhen-Chollet F."/>
            <person name="Arsene-Ploetze F."/>
            <person name="Gallien S."/>
            <person name="Calteau A."/>
            <person name="Vallenet D."/>
            <person name="Casiot C."/>
            <person name="Chane-Woon-Ming B."/>
            <person name="Giloteaux L."/>
            <person name="Barakat M."/>
            <person name="Bonnefoy V."/>
            <person name="Bruneel O."/>
            <person name="Chandler M."/>
            <person name="Cleiss J."/>
            <person name="Duran R."/>
            <person name="Elbaz-Poulichet F."/>
            <person name="Fonknechten N."/>
            <person name="Lauga B."/>
            <person name="Mornico D."/>
            <person name="Ortet P."/>
            <person name="Schaeffer C."/>
            <person name="Siguier P."/>
            <person name="Alexander Thil Smith A."/>
            <person name="Van Dorsselaer A."/>
            <person name="Weissenbach J."/>
            <person name="Medigue C."/>
            <person name="Le Paslier D."/>
        </authorList>
    </citation>
    <scope>NUCLEOTIDE SEQUENCE</scope>
</reference>
<proteinExistence type="predicted"/>
<feature type="domain" description="Glycosyltransferase subfamily 4-like N-terminal" evidence="2">
    <location>
        <begin position="13"/>
        <end position="169"/>
    </location>
</feature>
<evidence type="ECO:0000259" key="2">
    <source>
        <dbReference type="Pfam" id="PF13439"/>
    </source>
</evidence>
<dbReference type="Gene3D" id="3.40.50.2000">
    <property type="entry name" value="Glycogen Phosphorylase B"/>
    <property type="match status" value="2"/>
</dbReference>
<dbReference type="Pfam" id="PF13439">
    <property type="entry name" value="Glyco_transf_4"/>
    <property type="match status" value="1"/>
</dbReference>
<evidence type="ECO:0000313" key="3">
    <source>
        <dbReference type="EMBL" id="CBI02291.1"/>
    </source>
</evidence>
<feature type="domain" description="Glycosyl transferase family 1" evidence="1">
    <location>
        <begin position="179"/>
        <end position="323"/>
    </location>
</feature>
<gene>
    <name evidence="3" type="ORF">CARN4_0998</name>
</gene>
<dbReference type="CDD" id="cd03801">
    <property type="entry name" value="GT4_PimA-like"/>
    <property type="match status" value="1"/>
</dbReference>
<comment type="caution">
    <text evidence="3">The sequence shown here is derived from an EMBL/GenBank/DDBJ whole genome shotgun (WGS) entry which is preliminary data.</text>
</comment>
<evidence type="ECO:0000259" key="1">
    <source>
        <dbReference type="Pfam" id="PF00534"/>
    </source>
</evidence>